<dbReference type="EMBL" id="JAUSWG010000001">
    <property type="protein sequence ID" value="MDQ0555245.1"/>
    <property type="molecule type" value="Genomic_DNA"/>
</dbReference>
<gene>
    <name evidence="2" type="ORF">QOZ92_000355</name>
</gene>
<sequence length="166" mass="19992">MIKFRWYYDKDLEERFLNEMVSKGYAMTKFLLGIYWFEKCERGEYTYKIDLVSDKDKNQKKEYYDLICETGGEIVQTWGIWVFLRKKGEFELYTDNESKIEQYNRIKKKFLLLALCELLIIPSQLSAYFNHSAKSIIIAIIALIFICILFFYEAYKCHIKIKSLKN</sequence>
<keyword evidence="1" id="KW-0812">Transmembrane</keyword>
<evidence type="ECO:0008006" key="4">
    <source>
        <dbReference type="Google" id="ProtNLM"/>
    </source>
</evidence>
<dbReference type="InterPro" id="IPR021359">
    <property type="entry name" value="DUF2812"/>
</dbReference>
<feature type="transmembrane region" description="Helical" evidence="1">
    <location>
        <begin position="110"/>
        <end position="129"/>
    </location>
</feature>
<evidence type="ECO:0000256" key="1">
    <source>
        <dbReference type="SAM" id="Phobius"/>
    </source>
</evidence>
<keyword evidence="1" id="KW-1133">Transmembrane helix</keyword>
<dbReference type="Proteomes" id="UP001232584">
    <property type="component" value="Unassembled WGS sequence"/>
</dbReference>
<keyword evidence="1" id="KW-0472">Membrane</keyword>
<feature type="transmembrane region" description="Helical" evidence="1">
    <location>
        <begin position="135"/>
        <end position="155"/>
    </location>
</feature>
<evidence type="ECO:0000313" key="3">
    <source>
        <dbReference type="Proteomes" id="UP001232584"/>
    </source>
</evidence>
<dbReference type="RefSeq" id="WP_307502076.1">
    <property type="nucleotide sequence ID" value="NZ_BAAACE010000026.1"/>
</dbReference>
<dbReference type="Pfam" id="PF11193">
    <property type="entry name" value="DUF2812"/>
    <property type="match status" value="1"/>
</dbReference>
<keyword evidence="3" id="KW-1185">Reference proteome</keyword>
<reference evidence="2 3" key="1">
    <citation type="submission" date="2023-07" db="EMBL/GenBank/DDBJ databases">
        <title>Genomic Encyclopedia of Type Strains, Phase IV (KMG-IV): sequencing the most valuable type-strain genomes for metagenomic binning, comparative biology and taxonomic classification.</title>
        <authorList>
            <person name="Goeker M."/>
        </authorList>
    </citation>
    <scope>NUCLEOTIDE SEQUENCE [LARGE SCALE GENOMIC DNA]</scope>
    <source>
        <strain evidence="2 3">DSM 15049</strain>
    </source>
</reference>
<accession>A0ABU0MWJ9</accession>
<organism evidence="2 3">
    <name type="scientific">Paraclostridium ghonii</name>
    <dbReference type="NCBI Taxonomy" id="29358"/>
    <lineage>
        <taxon>Bacteria</taxon>
        <taxon>Bacillati</taxon>
        <taxon>Bacillota</taxon>
        <taxon>Clostridia</taxon>
        <taxon>Peptostreptococcales</taxon>
        <taxon>Peptostreptococcaceae</taxon>
        <taxon>Paraclostridium</taxon>
    </lineage>
</organism>
<proteinExistence type="predicted"/>
<comment type="caution">
    <text evidence="2">The sequence shown here is derived from an EMBL/GenBank/DDBJ whole genome shotgun (WGS) entry which is preliminary data.</text>
</comment>
<name>A0ABU0MWJ9_9FIRM</name>
<protein>
    <recommendedName>
        <fullName evidence="4">DUF2812 domain-containing protein</fullName>
    </recommendedName>
</protein>
<evidence type="ECO:0000313" key="2">
    <source>
        <dbReference type="EMBL" id="MDQ0555245.1"/>
    </source>
</evidence>